<feature type="compositionally biased region" description="Low complexity" evidence="7">
    <location>
        <begin position="248"/>
        <end position="279"/>
    </location>
</feature>
<feature type="compositionally biased region" description="Polar residues" evidence="7">
    <location>
        <begin position="282"/>
        <end position="313"/>
    </location>
</feature>
<feature type="compositionally biased region" description="Polar residues" evidence="7">
    <location>
        <begin position="1533"/>
        <end position="1550"/>
    </location>
</feature>
<evidence type="ECO:0000256" key="1">
    <source>
        <dbReference type="ARBA" id="ARBA00004370"/>
    </source>
</evidence>
<feature type="domain" description="EGF-like" evidence="10">
    <location>
        <begin position="3154"/>
        <end position="3193"/>
    </location>
</feature>
<dbReference type="InterPro" id="IPR001846">
    <property type="entry name" value="VWF_type-D"/>
</dbReference>
<keyword evidence="15" id="KW-1185">Reference proteome</keyword>
<evidence type="ECO:0000256" key="3">
    <source>
        <dbReference type="ARBA" id="ARBA00022989"/>
    </source>
</evidence>
<keyword evidence="2 8" id="KW-0812">Transmembrane</keyword>
<feature type="compositionally biased region" description="Polar residues" evidence="7">
    <location>
        <begin position="585"/>
        <end position="610"/>
    </location>
</feature>
<dbReference type="InterPro" id="IPR005533">
    <property type="entry name" value="AMOP_dom"/>
</dbReference>
<dbReference type="GO" id="GO:0016020">
    <property type="term" value="C:membrane"/>
    <property type="evidence" value="ECO:0007669"/>
    <property type="project" value="UniProtKB-SubCell"/>
</dbReference>
<feature type="region of interest" description="Disordered" evidence="7">
    <location>
        <begin position="1490"/>
        <end position="1551"/>
    </location>
</feature>
<feature type="region of interest" description="Disordered" evidence="7">
    <location>
        <begin position="2081"/>
        <end position="2138"/>
    </location>
</feature>
<dbReference type="GO" id="GO:0007160">
    <property type="term" value="P:cell-matrix adhesion"/>
    <property type="evidence" value="ECO:0007669"/>
    <property type="project" value="InterPro"/>
</dbReference>
<evidence type="ECO:0000256" key="9">
    <source>
        <dbReference type="SAM" id="SignalP"/>
    </source>
</evidence>
<feature type="compositionally biased region" description="Polar residues" evidence="7">
    <location>
        <begin position="360"/>
        <end position="383"/>
    </location>
</feature>
<dbReference type="PROSITE" id="PS51233">
    <property type="entry name" value="VWFD"/>
    <property type="match status" value="1"/>
</dbReference>
<gene>
    <name evidence="14" type="ORF">LYPA_23C018127</name>
</gene>
<feature type="compositionally biased region" description="Polar residues" evidence="7">
    <location>
        <begin position="756"/>
        <end position="781"/>
    </location>
</feature>
<keyword evidence="3 8" id="KW-1133">Transmembrane helix</keyword>
<name>A0A485NPE4_LYNPA</name>
<feature type="compositionally biased region" description="Low complexity" evidence="7">
    <location>
        <begin position="1635"/>
        <end position="1646"/>
    </location>
</feature>
<evidence type="ECO:0000259" key="10">
    <source>
        <dbReference type="PROSITE" id="PS50026"/>
    </source>
</evidence>
<dbReference type="InterPro" id="IPR051495">
    <property type="entry name" value="Epithelial_Barrier/Signaling"/>
</dbReference>
<dbReference type="Pfam" id="PF00094">
    <property type="entry name" value="VWD"/>
    <property type="match status" value="1"/>
</dbReference>
<dbReference type="PROSITE" id="PS51220">
    <property type="entry name" value="NIDO"/>
    <property type="match status" value="1"/>
</dbReference>
<dbReference type="PROSITE" id="PS50026">
    <property type="entry name" value="EGF_3"/>
    <property type="match status" value="1"/>
</dbReference>
<feature type="compositionally biased region" description="Low complexity" evidence="7">
    <location>
        <begin position="703"/>
        <end position="755"/>
    </location>
</feature>
<reference evidence="14 15" key="1">
    <citation type="submission" date="2019-01" db="EMBL/GenBank/DDBJ databases">
        <authorList>
            <person name="Alioto T."/>
            <person name="Alioto T."/>
        </authorList>
    </citation>
    <scope>NUCLEOTIDE SEQUENCE [LARGE SCALE GENOMIC DNA]</scope>
</reference>
<dbReference type="SMART" id="SM00539">
    <property type="entry name" value="NIDO"/>
    <property type="match status" value="1"/>
</dbReference>
<feature type="compositionally biased region" description="Low complexity" evidence="7">
    <location>
        <begin position="384"/>
        <end position="432"/>
    </location>
</feature>
<feature type="compositionally biased region" description="Polar residues" evidence="7">
    <location>
        <begin position="889"/>
        <end position="899"/>
    </location>
</feature>
<feature type="compositionally biased region" description="Low complexity" evidence="7">
    <location>
        <begin position="551"/>
        <end position="584"/>
    </location>
</feature>
<feature type="chain" id="PRO_5019772570" evidence="9">
    <location>
        <begin position="29"/>
        <end position="3242"/>
    </location>
</feature>
<evidence type="ECO:0000313" key="15">
    <source>
        <dbReference type="Proteomes" id="UP000386466"/>
    </source>
</evidence>
<feature type="compositionally biased region" description="Polar residues" evidence="7">
    <location>
        <begin position="2081"/>
        <end position="2105"/>
    </location>
</feature>
<comment type="subcellular location">
    <subcellularLocation>
        <location evidence="1">Membrane</location>
    </subcellularLocation>
</comment>
<organism evidence="14 15">
    <name type="scientific">Lynx pardinus</name>
    <name type="common">Iberian lynx</name>
    <name type="synonym">Felis pardina</name>
    <dbReference type="NCBI Taxonomy" id="191816"/>
    <lineage>
        <taxon>Eukaryota</taxon>
        <taxon>Metazoa</taxon>
        <taxon>Chordata</taxon>
        <taxon>Craniata</taxon>
        <taxon>Vertebrata</taxon>
        <taxon>Euteleostomi</taxon>
        <taxon>Mammalia</taxon>
        <taxon>Eutheria</taxon>
        <taxon>Laurasiatheria</taxon>
        <taxon>Carnivora</taxon>
        <taxon>Feliformia</taxon>
        <taxon>Felidae</taxon>
        <taxon>Felinae</taxon>
        <taxon>Lynx</taxon>
    </lineage>
</organism>
<feature type="domain" description="AMOP" evidence="11">
    <location>
        <begin position="2382"/>
        <end position="2497"/>
    </location>
</feature>
<feature type="compositionally biased region" description="Polar residues" evidence="7">
    <location>
        <begin position="1091"/>
        <end position="1106"/>
    </location>
</feature>
<feature type="compositionally biased region" description="Low complexity" evidence="7">
    <location>
        <begin position="333"/>
        <end position="349"/>
    </location>
</feature>
<feature type="compositionally biased region" description="Low complexity" evidence="7">
    <location>
        <begin position="2106"/>
        <end position="2129"/>
    </location>
</feature>
<feature type="compositionally biased region" description="Low complexity" evidence="7">
    <location>
        <begin position="1653"/>
        <end position="1679"/>
    </location>
</feature>
<feature type="region of interest" description="Disordered" evidence="7">
    <location>
        <begin position="1564"/>
        <end position="1688"/>
    </location>
</feature>
<feature type="compositionally biased region" description="Polar residues" evidence="7">
    <location>
        <begin position="1490"/>
        <end position="1513"/>
    </location>
</feature>
<dbReference type="SMART" id="SM00181">
    <property type="entry name" value="EGF"/>
    <property type="match status" value="3"/>
</dbReference>
<feature type="region of interest" description="Disordered" evidence="7">
    <location>
        <begin position="1928"/>
        <end position="1949"/>
    </location>
</feature>
<dbReference type="EMBL" id="CAAGRJ010016367">
    <property type="protein sequence ID" value="VFV31942.1"/>
    <property type="molecule type" value="Genomic_DNA"/>
</dbReference>
<feature type="region of interest" description="Disordered" evidence="7">
    <location>
        <begin position="626"/>
        <end position="915"/>
    </location>
</feature>
<dbReference type="CDD" id="cd00053">
    <property type="entry name" value="EGF"/>
    <property type="match status" value="1"/>
</dbReference>
<evidence type="ECO:0000256" key="8">
    <source>
        <dbReference type="SAM" id="Phobius"/>
    </source>
</evidence>
<dbReference type="SMART" id="SM00216">
    <property type="entry name" value="VWD"/>
    <property type="match status" value="1"/>
</dbReference>
<feature type="compositionally biased region" description="Polar residues" evidence="7">
    <location>
        <begin position="1619"/>
        <end position="1634"/>
    </location>
</feature>
<feature type="domain" description="VWFD" evidence="13">
    <location>
        <begin position="2509"/>
        <end position="2709"/>
    </location>
</feature>
<protein>
    <submittedName>
        <fullName evidence="14">Mucin-4 isoform a</fullName>
    </submittedName>
</protein>
<evidence type="ECO:0000259" key="12">
    <source>
        <dbReference type="PROSITE" id="PS51220"/>
    </source>
</evidence>
<comment type="caution">
    <text evidence="6">Lacks conserved residue(s) required for the propagation of feature annotation.</text>
</comment>
<feature type="signal peptide" evidence="9">
    <location>
        <begin position="1"/>
        <end position="28"/>
    </location>
</feature>
<dbReference type="InterPro" id="IPR000742">
    <property type="entry name" value="EGF"/>
</dbReference>
<feature type="compositionally biased region" description="Polar residues" evidence="7">
    <location>
        <begin position="816"/>
        <end position="854"/>
    </location>
</feature>
<dbReference type="InterPro" id="IPR056619">
    <property type="entry name" value="C8-3_MUC4"/>
</dbReference>
<feature type="compositionally biased region" description="Polar residues" evidence="7">
    <location>
        <begin position="433"/>
        <end position="480"/>
    </location>
</feature>
<feature type="compositionally biased region" description="Low complexity" evidence="7">
    <location>
        <begin position="1514"/>
        <end position="1532"/>
    </location>
</feature>
<feature type="compositionally biased region" description="Low complexity" evidence="7">
    <location>
        <begin position="635"/>
        <end position="653"/>
    </location>
</feature>
<evidence type="ECO:0000259" key="11">
    <source>
        <dbReference type="PROSITE" id="PS50856"/>
    </source>
</evidence>
<dbReference type="Proteomes" id="UP000386466">
    <property type="component" value="Unassembled WGS sequence"/>
</dbReference>
<feature type="compositionally biased region" description="Low complexity" evidence="7">
    <location>
        <begin position="789"/>
        <end position="805"/>
    </location>
</feature>
<evidence type="ECO:0000256" key="2">
    <source>
        <dbReference type="ARBA" id="ARBA00022692"/>
    </source>
</evidence>
<feature type="compositionally biased region" description="Low complexity" evidence="7">
    <location>
        <begin position="1933"/>
        <end position="1943"/>
    </location>
</feature>
<keyword evidence="9" id="KW-0732">Signal</keyword>
<feature type="region of interest" description="Disordered" evidence="7">
    <location>
        <begin position="327"/>
        <end position="611"/>
    </location>
</feature>
<evidence type="ECO:0000259" key="13">
    <source>
        <dbReference type="PROSITE" id="PS51233"/>
    </source>
</evidence>
<feature type="compositionally biased region" description="Polar residues" evidence="7">
    <location>
        <begin position="512"/>
        <end position="550"/>
    </location>
</feature>
<dbReference type="SMART" id="SM00723">
    <property type="entry name" value="AMOP"/>
    <property type="match status" value="1"/>
</dbReference>
<keyword evidence="4 8" id="KW-0472">Membrane</keyword>
<feature type="compositionally biased region" description="Low complexity" evidence="7">
    <location>
        <begin position="1583"/>
        <end position="1618"/>
    </location>
</feature>
<feature type="region of interest" description="Disordered" evidence="7">
    <location>
        <begin position="933"/>
        <end position="957"/>
    </location>
</feature>
<evidence type="ECO:0000256" key="4">
    <source>
        <dbReference type="ARBA" id="ARBA00023136"/>
    </source>
</evidence>
<evidence type="ECO:0000313" key="14">
    <source>
        <dbReference type="EMBL" id="VFV31942.1"/>
    </source>
</evidence>
<feature type="domain" description="NIDO" evidence="12">
    <location>
        <begin position="2226"/>
        <end position="2381"/>
    </location>
</feature>
<dbReference type="GO" id="GO:0005176">
    <property type="term" value="F:ErbB-2 class receptor binding"/>
    <property type="evidence" value="ECO:0007669"/>
    <property type="project" value="TreeGrafter"/>
</dbReference>
<feature type="region of interest" description="Disordered" evidence="7">
    <location>
        <begin position="173"/>
        <end position="313"/>
    </location>
</feature>
<feature type="transmembrane region" description="Helical" evidence="8">
    <location>
        <begin position="3201"/>
        <end position="3227"/>
    </location>
</feature>
<keyword evidence="5" id="KW-1015">Disulfide bond</keyword>
<dbReference type="PROSITE" id="PS50856">
    <property type="entry name" value="AMOP"/>
    <property type="match status" value="1"/>
</dbReference>
<sequence length="3242" mass="347089">MRGAQWRRVPWVFLSCLCSCLLWPMVLAAPSTNGQAQTTQTTGVPQTSIMTETMSDSQTSTNAAMSRPNTSPHLSTQTLRQHNSQDTATYGKTGTSSVPIVSNKYSMTSDMSKSLNSTENISVFSSASKTLVVTSEFRQTPTSTVTTGGNTKHASYPETASFTAVTSILSKTTGVEEQSTAPTSITSASETTQSSQRHGTQTMDTIRESQTSTISAVITSTPSSSLSGHTLIESISQETPTSGEARTSSHSSISHKPSATSEMPPTTSSTDDTSASTRASNRHQMTSEFPQTPVPTDTTEGNTKHMSYPETGSLTPVTSILSVSTGLREHSMARSSVTSASETATSSQSHRTETKDSTREFQSSTRLAVITTTPSSSLNGHTLTESTSQETSTSGEARTSSHSSISHTPSATSEMPPSTSSTDHTSASSSTSNRHQMTSEFPQTPLSTDTTEGNTKHSSYPETASFTAVTSTLSKSTGVEEQSMAPSSITSASETTASSQSHRTQTKDSTRESQTSTISAVITSTPSSSLNGHTLTESTSQETFSSGEARTSSPSSISHSPSTVSEMPTSTISTEDTSASSSTSNRHQMTSEFRQTPISTDTTEGNTKHTSYPERANFTVVTSIPSRTTGVEEQSTAPSSITSASETTASSQSHGTQTMDTIRESQTSTISAVITSTPSSTLSGHTLTESISQETSTSGEARTSSPSSVSHKPSTVSEMPTSTSSTDDTSVSSHASNSHAVTSEVSITSVSTVTTGGNTKHTSHSETASFPPVTSTLSMSTGLREHSMARSSVTSASETTASSQSHRTQTEDSTRESQSSTISAVITTTPSSSLNGHTLTESTSQETFSSGEARTSSPSSISHSPSTVSEMPTSTISIEHTSASSSTSNRHQMSSEFLQTPTSTVTTGGNTKHASYPETASFTAVTSILSRTTGVEEQSTAPSSITSIPETSASSQSYRTQTMETIRESQTSTISAVITSTLSLSLSGHTLTQSISQETPTPENASTSSPSSVSHKPSATSEMPLSTSSTNDTSASSHASNSHAVISEISITPASTDTTVGYTKHTTHPEIGSFTPVTSTFSRATGVEGHTTPSSSITSTAEMTASSHDYRTQSMETSRESQTDTMSVFITSTPSSSLNGHTLTEIVSQEISTSRKESTLSSSSVSIAPLATSVLLTVPTSTDTTVGNGKDTSTPITRTVIPVPSTVPMKSGLEVQSIAIFSSTSTPGTSASTQNYQTPSLETTRESEFSGITPATTSTLLSLPSGHTLSGRIPPAISPSGEAITSPTSSDSKTPLMTSETLTASTSIDTTVENTGDTSLPVTSSFPPFIPNVSTTWQSAIQPTPLSISTPAPKTSTVFHTHADTETAGWPHSSSSMSFIPDKTTFTSSSFSDSSHTTQSQKELFSTPMASTILVTESSSSSIASSISWVTSTVSTVDEEVPTPHSYLSTSPQETTVAISKSHWTQGIGTTGDIHVSRSSNVTQTIKTVTSASPSSLLSEHTSQQTITASPARQSTPLSSSTSSQESSVVSQIGHTQGPRTTQESQTTSLIFPMTDTIKTVTSATSPFKSSGHLPSENVPQDTPTTGEVTTFTPAPSRDSHTTQVTTTTTELWTSPTSADTSPGTLRGTSLSIKSTTFQSSVVSTTLGPRGQSTSPASSASPDTSAISQTHQTQSTVTTGEPHTNTPASLVTDTTFLADTLLVGTATASSSTASSQTTLGNAFPGISTSDKIKSFSPTFSRENHITQSKTELLSSAASHDTTPGTTELVSIIVPNTSQEISAVSQKAQTQIIGSTRGSEAISSVSQVTDTFSTVTPPPPLSTPNVHMLPKTTAHTLSSSDTSTTLISNPVRDSHRTQTAMPTLLSGATEGPTTVVSTTLSDVASHSPSTVLVTSEVQRTAPSSALHKNMTAVTISPVGSVSNSMTNTMQVPTSSVGESSSPISEHPATVQTVASTTNPTTRPMYMSSKSNHNSVAGSIPTLSFQPTTYSSIKTTPDTSSVSKYSKSPLPTLQPSTDYAFSDFTSSGNMGTAQTISSFYTSTSDSSFSQSAPGPAVTWSSTTLFTGHSAPLSVTRTFPASTASSSSIVKTQTPGAITTSLRTGSQRSTTTSLPPTTSQTLTTSTPSTSTSKHSTAVPVPNKPKKGVSLFPYGPSVGDQEFVRRTVDFTSPLFKPQIGFPLGSSLRDYLYFTDNGQIIFPESEYQIFSYPNPPLRGFTGWDPVALVAPFWDDADFSSSHGTIFYQEYETLYNEHNLLVWQVESWVKKFAHIRNYKARWTLKVTWVSAPAYPAQWTFGTNTYQAILSTDGSRSYALFLYQSGGMQWDVTQRPGNPVLMGFSSGDGYFENSPLTFQPVWEKYHPDQFLNSNSGLQGLQVYRLHREERPNYRLRCLQWLNRQPQWPQWGWNQVSCPCSWQQGLWDLRFQPISIGWWGLGSRQLCRVSSWRGGVCCSYGPWGELLQGWTVSTPWQFDQELEPWDWCCHGNDKPSFCALYQQRRPRIGCAGYRPPRPAWMFGDPHITTLDGANYTFNGLGDFLLVRAWDRNSSFLLQGRTAQTSSAQATNFIAFAAKYNTSSLNPITVRWLLKPNDTIHVQVNNQTVTFETNREDPEGQEIFNTTGIVMTRNGSLVSTSFDGTVTISVTALSNILHASCSLPEEYRNSTEGLLGVWNDNPDDDFRMPNGSTILNKSDEWQLYQFGMTWKINDTRLLGKRDSPLPSNFTPVFLFQLKNNDSGENLVSECNGDEQCIYDSLATGNTSTGLNTKMLFSRYQLMNATLSKYPPSIEGEHVVEAYLGQTKLTQYTSGSENVIFTLRNSNTDFKLFENGTLLWTPKLLEPFTLEILARNAKVNLSSVLQPKTVVCACREESQCLYNQTSWVGNSSLEVAGCKCDGNSFGPYCKRSRDPCEEPCFPNVKCIPGEGCEACPQNLTGDGRHCAALENSPLCQNVSCPVNYCYNQGHCYISRTPDCHPTCTCPPAFTDTRCFVAGNNFTPTIHPDLPVRIIQLSLREGENATMTDVNASVAYRLGKLDVRAFLQNSKVVPINSGATQASGRNLQRWSVISEFQYLPRGPVIDFLNTKLLDAVVEAFLPQASWRRWNRSEGPRTNVNFHSISREDVYSVKALNVSMLKTYFKCNGYKGYHLVYSPHNGLTCVSPCSEGYCEHGGQCQHLPQGPRCSCVPFSIYTPWGERCEHLSMKLGAFFGILFGALGALLLLGAVVFVVLHFWCYPRNQYSYPLDTES</sequence>
<dbReference type="PANTHER" id="PTHR13802:SF52">
    <property type="entry name" value="MUCIN-4"/>
    <property type="match status" value="1"/>
</dbReference>
<keyword evidence="6" id="KW-0245">EGF-like domain</keyword>
<feature type="compositionally biased region" description="Polar residues" evidence="7">
    <location>
        <begin position="173"/>
        <end position="246"/>
    </location>
</feature>
<feature type="compositionally biased region" description="Low complexity" evidence="7">
    <location>
        <begin position="855"/>
        <end position="888"/>
    </location>
</feature>
<evidence type="ECO:0000256" key="7">
    <source>
        <dbReference type="SAM" id="MobiDB-lite"/>
    </source>
</evidence>
<feature type="compositionally biased region" description="Low complexity" evidence="7">
    <location>
        <begin position="485"/>
        <end position="501"/>
    </location>
</feature>
<feature type="compositionally biased region" description="Low complexity" evidence="7">
    <location>
        <begin position="900"/>
        <end position="911"/>
    </location>
</feature>
<feature type="region of interest" description="Disordered" evidence="7">
    <location>
        <begin position="53"/>
        <end position="95"/>
    </location>
</feature>
<evidence type="ECO:0000256" key="6">
    <source>
        <dbReference type="PROSITE-ProRule" id="PRU00076"/>
    </source>
</evidence>
<feature type="compositionally biased region" description="Polar residues" evidence="7">
    <location>
        <begin position="654"/>
        <end position="702"/>
    </location>
</feature>
<feature type="compositionally biased region" description="Basic and acidic residues" evidence="7">
    <location>
        <begin position="350"/>
        <end position="359"/>
    </location>
</feature>
<evidence type="ECO:0000256" key="5">
    <source>
        <dbReference type="ARBA" id="ARBA00023157"/>
    </source>
</evidence>
<proteinExistence type="predicted"/>
<dbReference type="Pfam" id="PF23263">
    <property type="entry name" value="C8-3_MUC4"/>
    <property type="match status" value="1"/>
</dbReference>
<dbReference type="Pfam" id="PF06119">
    <property type="entry name" value="NIDO"/>
    <property type="match status" value="1"/>
</dbReference>
<feature type="region of interest" description="Disordered" evidence="7">
    <location>
        <begin position="991"/>
        <end position="1042"/>
    </location>
</feature>
<dbReference type="PANTHER" id="PTHR13802">
    <property type="entry name" value="MUCIN 4-RELATED"/>
    <property type="match status" value="1"/>
</dbReference>
<accession>A0A485NPE4</accession>
<feature type="region of interest" description="Disordered" evidence="7">
    <location>
        <begin position="1086"/>
        <end position="1106"/>
    </location>
</feature>
<dbReference type="InterPro" id="IPR003886">
    <property type="entry name" value="NIDO_dom"/>
</dbReference>